<dbReference type="AlphaFoldDB" id="A0A9N9BED7"/>
<evidence type="ECO:0000256" key="1">
    <source>
        <dbReference type="SAM" id="SignalP"/>
    </source>
</evidence>
<reference evidence="2" key="1">
    <citation type="submission" date="2021-06" db="EMBL/GenBank/DDBJ databases">
        <authorList>
            <person name="Kallberg Y."/>
            <person name="Tangrot J."/>
            <person name="Rosling A."/>
        </authorList>
    </citation>
    <scope>NUCLEOTIDE SEQUENCE</scope>
    <source>
        <strain evidence="2">MA453B</strain>
    </source>
</reference>
<comment type="caution">
    <text evidence="2">The sequence shown here is derived from an EMBL/GenBank/DDBJ whole genome shotgun (WGS) entry which is preliminary data.</text>
</comment>
<evidence type="ECO:0000313" key="3">
    <source>
        <dbReference type="Proteomes" id="UP000789405"/>
    </source>
</evidence>
<sequence length="159" mass="18125">MIKFVLVSFTILSLFLSITNCQLENDQITDISAREPWLIDDHFPSPFDEFMNSKQNIHSDPFQVMDELVDLSIEATEAMLDSLDFNNLNDENSFTTIEITIVESPDLPETKTVAAFAAITPVILSMIRGKKEKKYEYFVVHATDDYQTTDLESAMCVKK</sequence>
<dbReference type="EMBL" id="CAJVPY010002477">
    <property type="protein sequence ID" value="CAG8561818.1"/>
    <property type="molecule type" value="Genomic_DNA"/>
</dbReference>
<protein>
    <submittedName>
        <fullName evidence="2">10647_t:CDS:1</fullName>
    </submittedName>
</protein>
<name>A0A9N9BED7_9GLOM</name>
<accession>A0A9N9BED7</accession>
<keyword evidence="3" id="KW-1185">Reference proteome</keyword>
<dbReference type="OrthoDB" id="2432974at2759"/>
<dbReference type="Proteomes" id="UP000789405">
    <property type="component" value="Unassembled WGS sequence"/>
</dbReference>
<proteinExistence type="predicted"/>
<keyword evidence="1" id="KW-0732">Signal</keyword>
<organism evidence="2 3">
    <name type="scientific">Dentiscutata erythropus</name>
    <dbReference type="NCBI Taxonomy" id="1348616"/>
    <lineage>
        <taxon>Eukaryota</taxon>
        <taxon>Fungi</taxon>
        <taxon>Fungi incertae sedis</taxon>
        <taxon>Mucoromycota</taxon>
        <taxon>Glomeromycotina</taxon>
        <taxon>Glomeromycetes</taxon>
        <taxon>Diversisporales</taxon>
        <taxon>Gigasporaceae</taxon>
        <taxon>Dentiscutata</taxon>
    </lineage>
</organism>
<feature type="chain" id="PRO_5040370690" evidence="1">
    <location>
        <begin position="22"/>
        <end position="159"/>
    </location>
</feature>
<gene>
    <name evidence="2" type="ORF">DERYTH_LOCUS5775</name>
</gene>
<feature type="signal peptide" evidence="1">
    <location>
        <begin position="1"/>
        <end position="21"/>
    </location>
</feature>
<evidence type="ECO:0000313" key="2">
    <source>
        <dbReference type="EMBL" id="CAG8561818.1"/>
    </source>
</evidence>